<gene>
    <name evidence="1" type="ORF">JX265_001335</name>
</gene>
<protein>
    <recommendedName>
        <fullName evidence="3">Methyltransferase tdiE</fullName>
    </recommendedName>
</protein>
<comment type="caution">
    <text evidence="1">The sequence shown here is derived from an EMBL/GenBank/DDBJ whole genome shotgun (WGS) entry which is preliminary data.</text>
</comment>
<reference evidence="1" key="1">
    <citation type="submission" date="2021-03" db="EMBL/GenBank/DDBJ databases">
        <title>Revisited historic fungal species revealed as producer of novel bioactive compounds through whole genome sequencing and comparative genomics.</title>
        <authorList>
            <person name="Vignolle G.A."/>
            <person name="Hochenegger N."/>
            <person name="Mach R.L."/>
            <person name="Mach-Aigner A.R."/>
            <person name="Javad Rahimi M."/>
            <person name="Salim K.A."/>
            <person name="Chan C.M."/>
            <person name="Lim L.B.L."/>
            <person name="Cai F."/>
            <person name="Druzhinina I.S."/>
            <person name="U'Ren J.M."/>
            <person name="Derntl C."/>
        </authorList>
    </citation>
    <scope>NUCLEOTIDE SEQUENCE</scope>
    <source>
        <strain evidence="1">TUCIM 5799</strain>
    </source>
</reference>
<dbReference type="InterPro" id="IPR029063">
    <property type="entry name" value="SAM-dependent_MTases_sf"/>
</dbReference>
<dbReference type="Proteomes" id="UP000829685">
    <property type="component" value="Unassembled WGS sequence"/>
</dbReference>
<name>A0A9Q0AV32_9PEZI</name>
<sequence length="215" mass="24741">MLPIHSTLRLRSNLEVDTGDDESEHDLSAAVAKASEYLKEVGGFASKFDEKEFLQDTNNRTVIKNAFPHLKSGGYLEIQDGIVPWRGDDDSFRGSNFDKWQNLLCEGLSQTGRDLMDAKNWGRYMREEGFKDVVEQHFFMPINPWAKGQREKLIGLLCQRDWALALPDMSVPVFTKILGWTKEQYDKLMEGLLRDLENTDIHGYMEVYVAYGRKP</sequence>
<keyword evidence="2" id="KW-1185">Reference proteome</keyword>
<dbReference type="Gene3D" id="3.40.50.150">
    <property type="entry name" value="Vaccinia Virus protein VP39"/>
    <property type="match status" value="1"/>
</dbReference>
<dbReference type="SUPFAM" id="SSF53335">
    <property type="entry name" value="S-adenosyl-L-methionine-dependent methyltransferases"/>
    <property type="match status" value="1"/>
</dbReference>
<accession>A0A9Q0AV32</accession>
<evidence type="ECO:0000313" key="2">
    <source>
        <dbReference type="Proteomes" id="UP000829685"/>
    </source>
</evidence>
<organism evidence="1 2">
    <name type="scientific">Neoarthrinium moseri</name>
    <dbReference type="NCBI Taxonomy" id="1658444"/>
    <lineage>
        <taxon>Eukaryota</taxon>
        <taxon>Fungi</taxon>
        <taxon>Dikarya</taxon>
        <taxon>Ascomycota</taxon>
        <taxon>Pezizomycotina</taxon>
        <taxon>Sordariomycetes</taxon>
        <taxon>Xylariomycetidae</taxon>
        <taxon>Amphisphaeriales</taxon>
        <taxon>Apiosporaceae</taxon>
        <taxon>Neoarthrinium</taxon>
    </lineage>
</organism>
<dbReference type="AlphaFoldDB" id="A0A9Q0AV32"/>
<evidence type="ECO:0000313" key="1">
    <source>
        <dbReference type="EMBL" id="KAI1881095.1"/>
    </source>
</evidence>
<proteinExistence type="predicted"/>
<dbReference type="EMBL" id="JAFIMR010000002">
    <property type="protein sequence ID" value="KAI1881095.1"/>
    <property type="molecule type" value="Genomic_DNA"/>
</dbReference>
<evidence type="ECO:0008006" key="3">
    <source>
        <dbReference type="Google" id="ProtNLM"/>
    </source>
</evidence>